<feature type="domain" description="Xylose isomerase-like TIM barrel" evidence="2">
    <location>
        <begin position="98"/>
        <end position="277"/>
    </location>
</feature>
<dbReference type="AlphaFoldDB" id="A0A7M3SX52"/>
<keyword evidence="4" id="KW-1185">Reference proteome</keyword>
<protein>
    <submittedName>
        <fullName evidence="3">TIM barrel protein</fullName>
    </submittedName>
</protein>
<dbReference type="Proteomes" id="UP000460416">
    <property type="component" value="Unassembled WGS sequence"/>
</dbReference>
<dbReference type="Gene3D" id="3.20.20.150">
    <property type="entry name" value="Divalent-metal-dependent TIM barrel enzymes"/>
    <property type="match status" value="1"/>
</dbReference>
<dbReference type="Pfam" id="PF01261">
    <property type="entry name" value="AP_endonuc_2"/>
    <property type="match status" value="1"/>
</dbReference>
<keyword evidence="1" id="KW-0413">Isomerase</keyword>
<name>A0A7M3SX52_9FLAO</name>
<dbReference type="SUPFAM" id="SSF51658">
    <property type="entry name" value="Xylose isomerase-like"/>
    <property type="match status" value="1"/>
</dbReference>
<organism evidence="3 4">
    <name type="scientific">Christiangramia aestuarii</name>
    <dbReference type="NCBI Taxonomy" id="1028746"/>
    <lineage>
        <taxon>Bacteria</taxon>
        <taxon>Pseudomonadati</taxon>
        <taxon>Bacteroidota</taxon>
        <taxon>Flavobacteriia</taxon>
        <taxon>Flavobacteriales</taxon>
        <taxon>Flavobacteriaceae</taxon>
        <taxon>Christiangramia</taxon>
    </lineage>
</organism>
<evidence type="ECO:0000313" key="3">
    <source>
        <dbReference type="EMBL" id="MUP41183.1"/>
    </source>
</evidence>
<dbReference type="InterPro" id="IPR013022">
    <property type="entry name" value="Xyl_isomerase-like_TIM-brl"/>
</dbReference>
<dbReference type="InterPro" id="IPR050417">
    <property type="entry name" value="Sugar_Epim/Isomerase"/>
</dbReference>
<dbReference type="InterPro" id="IPR036237">
    <property type="entry name" value="Xyl_isomerase-like_sf"/>
</dbReference>
<evidence type="ECO:0000259" key="2">
    <source>
        <dbReference type="Pfam" id="PF01261"/>
    </source>
</evidence>
<evidence type="ECO:0000256" key="1">
    <source>
        <dbReference type="ARBA" id="ARBA00023235"/>
    </source>
</evidence>
<proteinExistence type="predicted"/>
<dbReference type="OrthoDB" id="9786584at2"/>
<comment type="caution">
    <text evidence="3">The sequence shown here is derived from an EMBL/GenBank/DDBJ whole genome shotgun (WGS) entry which is preliminary data.</text>
</comment>
<dbReference type="EMBL" id="VJVW01000001">
    <property type="protein sequence ID" value="MUP41183.1"/>
    <property type="molecule type" value="Genomic_DNA"/>
</dbReference>
<dbReference type="RefSeq" id="WP_156273218.1">
    <property type="nucleotide sequence ID" value="NZ_BAABGI010000002.1"/>
</dbReference>
<accession>A0A7M3SX52</accession>
<dbReference type="PANTHER" id="PTHR43489">
    <property type="entry name" value="ISOMERASE"/>
    <property type="match status" value="1"/>
</dbReference>
<dbReference type="GO" id="GO:0016853">
    <property type="term" value="F:isomerase activity"/>
    <property type="evidence" value="ECO:0007669"/>
    <property type="project" value="UniProtKB-KW"/>
</dbReference>
<sequence>MTSKLNRRKMLKNLGLGAGMLSFGNFSEILGNEIQQSDFQVFSSGKMNLSVCRWCYADIPLKEFARECKKMGITAMDLLKPSEWGVVEKEGLVCSMATDDFASITKGFNDLRNHATLQEQYRGLIKQASEHNIKNVICFSGNRNGMDDESGIANCIKGLSPLLDYAQALGVNLVMELLNSKIDHADYMADHTSLGVQLAKRLGKPNFKLLYDIYHMQIMEGDVIRTIRENHEYINHYHTGGVPGRNEINDSQELNYPAIMRAIYETGFEGYVAQEFIPTYDDKMAALKEGVNICDI</sequence>
<gene>
    <name evidence="3" type="ORF">FLP08_01210</name>
</gene>
<evidence type="ECO:0000313" key="4">
    <source>
        <dbReference type="Proteomes" id="UP000460416"/>
    </source>
</evidence>
<reference evidence="3 4" key="1">
    <citation type="submission" date="2019-07" db="EMBL/GenBank/DDBJ databases">
        <title>Gramella aestuarii sp. nov., isolated from a tidal flat, and emended description of Gramella echinicola.</title>
        <authorList>
            <person name="Liu L."/>
        </authorList>
    </citation>
    <scope>NUCLEOTIDE SEQUENCE [LARGE SCALE GENOMIC DNA]</scope>
    <source>
        <strain evidence="3 4">BS12</strain>
    </source>
</reference>
<dbReference type="PANTHER" id="PTHR43489:SF3">
    <property type="entry name" value="XYLOSE ISOMERASE DOMAIN PROTEIN TIM BARREL"/>
    <property type="match status" value="1"/>
</dbReference>